<evidence type="ECO:0000313" key="4">
    <source>
        <dbReference type="EMBL" id="EEN44019.1"/>
    </source>
</evidence>
<dbReference type="EMBL" id="GG666680">
    <property type="protein sequence ID" value="EEN44019.1"/>
    <property type="molecule type" value="Genomic_DNA"/>
</dbReference>
<keyword evidence="1" id="KW-0732">Signal</keyword>
<dbReference type="PANTHER" id="PTHR13802:SF59">
    <property type="entry name" value="SUSHI DOMAIN-CONTAINING PROTEIN 2"/>
    <property type="match status" value="1"/>
</dbReference>
<gene>
    <name evidence="4" type="ORF">BRAFLDRAFT_125402</name>
</gene>
<feature type="domain" description="NIDO" evidence="3">
    <location>
        <begin position="192"/>
        <end position="352"/>
    </location>
</feature>
<dbReference type="CDD" id="cd00037">
    <property type="entry name" value="CLECT"/>
    <property type="match status" value="1"/>
</dbReference>
<feature type="domain" description="C-type lectin" evidence="2">
    <location>
        <begin position="371"/>
        <end position="491"/>
    </location>
</feature>
<dbReference type="PANTHER" id="PTHR13802">
    <property type="entry name" value="MUCIN 4-RELATED"/>
    <property type="match status" value="1"/>
</dbReference>
<dbReference type="SUPFAM" id="SSF56436">
    <property type="entry name" value="C-type lectin-like"/>
    <property type="match status" value="1"/>
</dbReference>
<dbReference type="Pfam" id="PF06119">
    <property type="entry name" value="NIDO"/>
    <property type="match status" value="2"/>
</dbReference>
<dbReference type="InParanoid" id="C3ZTX7"/>
<dbReference type="SMART" id="SM00539">
    <property type="entry name" value="NIDO"/>
    <property type="match status" value="1"/>
</dbReference>
<name>C3ZTX7_BRAFL</name>
<evidence type="ECO:0000259" key="2">
    <source>
        <dbReference type="PROSITE" id="PS50041"/>
    </source>
</evidence>
<dbReference type="InterPro" id="IPR016187">
    <property type="entry name" value="CTDL_fold"/>
</dbReference>
<dbReference type="InterPro" id="IPR016186">
    <property type="entry name" value="C-type_lectin-like/link_sf"/>
</dbReference>
<evidence type="ECO:0000259" key="3">
    <source>
        <dbReference type="PROSITE" id="PS51220"/>
    </source>
</evidence>
<proteinExistence type="predicted"/>
<protein>
    <recommendedName>
        <fullName evidence="5">C-type lectin domain-containing protein</fullName>
    </recommendedName>
</protein>
<dbReference type="Pfam" id="PF00059">
    <property type="entry name" value="Lectin_C"/>
    <property type="match status" value="1"/>
</dbReference>
<evidence type="ECO:0008006" key="5">
    <source>
        <dbReference type="Google" id="ProtNLM"/>
    </source>
</evidence>
<reference evidence="4" key="1">
    <citation type="journal article" date="2008" name="Nature">
        <title>The amphioxus genome and the evolution of the chordate karyotype.</title>
        <authorList>
            <consortium name="US DOE Joint Genome Institute (JGI-PGF)"/>
            <person name="Putnam N.H."/>
            <person name="Butts T."/>
            <person name="Ferrier D.E.K."/>
            <person name="Furlong R.F."/>
            <person name="Hellsten U."/>
            <person name="Kawashima T."/>
            <person name="Robinson-Rechavi M."/>
            <person name="Shoguchi E."/>
            <person name="Terry A."/>
            <person name="Yu J.-K."/>
            <person name="Benito-Gutierrez E.L."/>
            <person name="Dubchak I."/>
            <person name="Garcia-Fernandez J."/>
            <person name="Gibson-Brown J.J."/>
            <person name="Grigoriev I.V."/>
            <person name="Horton A.C."/>
            <person name="de Jong P.J."/>
            <person name="Jurka J."/>
            <person name="Kapitonov V.V."/>
            <person name="Kohara Y."/>
            <person name="Kuroki Y."/>
            <person name="Lindquist E."/>
            <person name="Lucas S."/>
            <person name="Osoegawa K."/>
            <person name="Pennacchio L.A."/>
            <person name="Salamov A.A."/>
            <person name="Satou Y."/>
            <person name="Sauka-Spengler T."/>
            <person name="Schmutz J."/>
            <person name="Shin-I T."/>
            <person name="Toyoda A."/>
            <person name="Bronner-Fraser M."/>
            <person name="Fujiyama A."/>
            <person name="Holland L.Z."/>
            <person name="Holland P.W.H."/>
            <person name="Satoh N."/>
            <person name="Rokhsar D.S."/>
        </authorList>
    </citation>
    <scope>NUCLEOTIDE SEQUENCE [LARGE SCALE GENOMIC DNA]</scope>
    <source>
        <strain evidence="4">S238N-H82</strain>
        <tissue evidence="4">Testes</tissue>
    </source>
</reference>
<dbReference type="SMART" id="SM00034">
    <property type="entry name" value="CLECT"/>
    <property type="match status" value="1"/>
</dbReference>
<dbReference type="InterPro" id="IPR051495">
    <property type="entry name" value="Epithelial_Barrier/Signaling"/>
</dbReference>
<evidence type="ECO:0000256" key="1">
    <source>
        <dbReference type="SAM" id="SignalP"/>
    </source>
</evidence>
<dbReference type="AlphaFoldDB" id="C3ZTX7"/>
<dbReference type="InterPro" id="IPR003886">
    <property type="entry name" value="NIDO_dom"/>
</dbReference>
<dbReference type="Gene3D" id="3.10.100.10">
    <property type="entry name" value="Mannose-Binding Protein A, subunit A"/>
    <property type="match status" value="1"/>
</dbReference>
<dbReference type="PROSITE" id="PS51220">
    <property type="entry name" value="NIDO"/>
    <property type="match status" value="1"/>
</dbReference>
<accession>C3ZTX7</accession>
<feature type="signal peptide" evidence="1">
    <location>
        <begin position="1"/>
        <end position="19"/>
    </location>
</feature>
<organism>
    <name type="scientific">Branchiostoma floridae</name>
    <name type="common">Florida lancelet</name>
    <name type="synonym">Amphioxus</name>
    <dbReference type="NCBI Taxonomy" id="7739"/>
    <lineage>
        <taxon>Eukaryota</taxon>
        <taxon>Metazoa</taxon>
        <taxon>Chordata</taxon>
        <taxon>Cephalochordata</taxon>
        <taxon>Leptocardii</taxon>
        <taxon>Amphioxiformes</taxon>
        <taxon>Branchiostomatidae</taxon>
        <taxon>Branchiostoma</taxon>
    </lineage>
</organism>
<dbReference type="InterPro" id="IPR001304">
    <property type="entry name" value="C-type_lectin-like"/>
</dbReference>
<dbReference type="eggNOG" id="KOG4291">
    <property type="taxonomic scope" value="Eukaryota"/>
</dbReference>
<dbReference type="PROSITE" id="PS50041">
    <property type="entry name" value="C_TYPE_LECTIN_2"/>
    <property type="match status" value="1"/>
</dbReference>
<sequence>MRQLPLTACLLAFLVATSAQITPGNNTAFYPYGPGTADNEGASGQQRLSTPFPFFGNTYASLYVNTNGAISFGGAVTGFTSAAFPVTDNRVIAAFFTDIQTDHTGHIYHRETVDADVLARATIDVRTAFPADNGSFVATWTYIATWHEVGMKGAMGHGLNLVNINGAISFGGAVTGFTSAAFPVTDNKVIAAFFTDIQTNHTGHIYHRETVDADVLARATMDVRTAFPADNGSFVATWTYIATWHEVGMKGATGDGLNLRNTFQLVLVTDGCKSFVLFNYDQIQFLQGGSSGGDRTTGAGPSPAQVGINGGDGTHYTIHPYSRTTNLYNLPTWADPAVAGPAGRWYRRTDQALIGNTPALVCPRNRYFRRRGDKCLQFFHTGRTYSYPEAKAVCADEGAELFIIRSQADTEWLTGLLERWNRRTGKLRDVWIGLTDEDTEGTFVWEDGTPFNVTGYAPWAEGVNEHNNEFRNCAFMNKRKSWLWYVQKCTEPWENDAGPNSHICAKNAVPLRPDC</sequence>
<dbReference type="GO" id="GO:0007160">
    <property type="term" value="P:cell-matrix adhesion"/>
    <property type="evidence" value="ECO:0007669"/>
    <property type="project" value="InterPro"/>
</dbReference>
<feature type="chain" id="PRO_5002937190" description="C-type lectin domain-containing protein" evidence="1">
    <location>
        <begin position="20"/>
        <end position="515"/>
    </location>
</feature>